<reference evidence="2 3" key="1">
    <citation type="submission" date="2019-01" db="EMBL/GenBank/DDBJ databases">
        <title>Ktedonosporobacter rubrisoli SCAWS-G2.</title>
        <authorList>
            <person name="Huang Y."/>
            <person name="Yan B."/>
        </authorList>
    </citation>
    <scope>NUCLEOTIDE SEQUENCE [LARGE SCALE GENOMIC DNA]</scope>
    <source>
        <strain evidence="2 3">SCAWS-G2</strain>
    </source>
</reference>
<gene>
    <name evidence="2" type="ORF">EPA93_42745</name>
</gene>
<dbReference type="InterPro" id="IPR052555">
    <property type="entry name" value="dCTP_Pyrophosphatase"/>
</dbReference>
<evidence type="ECO:0000313" key="3">
    <source>
        <dbReference type="Proteomes" id="UP000290365"/>
    </source>
</evidence>
<accession>A0A4P6K3J4</accession>
<dbReference type="InterPro" id="IPR011411">
    <property type="entry name" value="MazG-related_YvdC"/>
</dbReference>
<sequence length="134" mass="15378">MGKADELAFPNAMRTIQDFQAFHRWLDEKNSFNTDIFLNMTLLSGEVGEVAQVLKKVHWLTESERTSGEPAIPIEEALAQNRENLGQELADCLAYIFKLANYTGVDLQEAYLQKMETNMHRTWKVSKQEDEPAK</sequence>
<dbReference type="AlphaFoldDB" id="A0A4P6K3J4"/>
<dbReference type="PANTHER" id="PTHR46523:SF1">
    <property type="entry name" value="DCTP PYROPHOSPHATASE 1"/>
    <property type="match status" value="1"/>
</dbReference>
<dbReference type="Pfam" id="PF03819">
    <property type="entry name" value="MazG"/>
    <property type="match status" value="1"/>
</dbReference>
<dbReference type="Proteomes" id="UP000290365">
    <property type="component" value="Chromosome"/>
</dbReference>
<evidence type="ECO:0000259" key="1">
    <source>
        <dbReference type="Pfam" id="PF03819"/>
    </source>
</evidence>
<protein>
    <recommendedName>
        <fullName evidence="1">NTP pyrophosphohydrolase MazG-like domain-containing protein</fullName>
    </recommendedName>
</protein>
<proteinExistence type="predicted"/>
<dbReference type="SUPFAM" id="SSF101386">
    <property type="entry name" value="all-alpha NTP pyrophosphatases"/>
    <property type="match status" value="1"/>
</dbReference>
<dbReference type="EMBL" id="CP035758">
    <property type="protein sequence ID" value="QBD82340.1"/>
    <property type="molecule type" value="Genomic_DNA"/>
</dbReference>
<keyword evidence="3" id="KW-1185">Reference proteome</keyword>
<dbReference type="RefSeq" id="WP_129893409.1">
    <property type="nucleotide sequence ID" value="NZ_CP035758.1"/>
</dbReference>
<evidence type="ECO:0000313" key="2">
    <source>
        <dbReference type="EMBL" id="QBD82340.1"/>
    </source>
</evidence>
<dbReference type="CDD" id="cd11523">
    <property type="entry name" value="NTP-PPase"/>
    <property type="match status" value="1"/>
</dbReference>
<dbReference type="InterPro" id="IPR004518">
    <property type="entry name" value="MazG-like_dom"/>
</dbReference>
<dbReference type="PIRSF" id="PIRSF036521">
    <property type="entry name" value="UCP036521_pph"/>
    <property type="match status" value="1"/>
</dbReference>
<name>A0A4P6K3J4_KTERU</name>
<dbReference type="KEGG" id="kbs:EPA93_42745"/>
<feature type="domain" description="NTP pyrophosphohydrolase MazG-like" evidence="1">
    <location>
        <begin position="40"/>
        <end position="116"/>
    </location>
</feature>
<dbReference type="PANTHER" id="PTHR46523">
    <property type="entry name" value="DCTP PYROPHOSPHATASE 1"/>
    <property type="match status" value="1"/>
</dbReference>
<dbReference type="Gene3D" id="1.10.287.1080">
    <property type="entry name" value="MazG-like"/>
    <property type="match status" value="1"/>
</dbReference>
<dbReference type="OrthoDB" id="2936536at2"/>
<dbReference type="GO" id="GO:0042262">
    <property type="term" value="P:DNA protection"/>
    <property type="evidence" value="ECO:0007669"/>
    <property type="project" value="TreeGrafter"/>
</dbReference>
<dbReference type="GO" id="GO:0005829">
    <property type="term" value="C:cytosol"/>
    <property type="evidence" value="ECO:0007669"/>
    <property type="project" value="TreeGrafter"/>
</dbReference>
<organism evidence="2 3">
    <name type="scientific">Ktedonosporobacter rubrisoli</name>
    <dbReference type="NCBI Taxonomy" id="2509675"/>
    <lineage>
        <taxon>Bacteria</taxon>
        <taxon>Bacillati</taxon>
        <taxon>Chloroflexota</taxon>
        <taxon>Ktedonobacteria</taxon>
        <taxon>Ktedonobacterales</taxon>
        <taxon>Ktedonosporobacteraceae</taxon>
        <taxon>Ktedonosporobacter</taxon>
    </lineage>
</organism>
<dbReference type="GO" id="GO:0047840">
    <property type="term" value="F:dCTP diphosphatase activity"/>
    <property type="evidence" value="ECO:0007669"/>
    <property type="project" value="TreeGrafter"/>
</dbReference>
<dbReference type="GO" id="GO:0006253">
    <property type="term" value="P:dCTP catabolic process"/>
    <property type="evidence" value="ECO:0007669"/>
    <property type="project" value="TreeGrafter"/>
</dbReference>